<accession>A0ABT8DDV0</accession>
<evidence type="ECO:0000256" key="1">
    <source>
        <dbReference type="SAM" id="SignalP"/>
    </source>
</evidence>
<reference evidence="2 3" key="1">
    <citation type="submission" date="2023-06" db="EMBL/GenBank/DDBJ databases">
        <authorList>
            <person name="Ye Y.-Q."/>
            <person name="Du Z.-J."/>
        </authorList>
    </citation>
    <scope>NUCLEOTIDE SEQUENCE [LARGE SCALE GENOMIC DNA]</scope>
    <source>
        <strain evidence="2 3">SDUM287046</strain>
    </source>
</reference>
<proteinExistence type="predicted"/>
<evidence type="ECO:0008006" key="4">
    <source>
        <dbReference type="Google" id="ProtNLM"/>
    </source>
</evidence>
<name>A0ABT8DDV0_9FLAO</name>
<feature type="chain" id="PRO_5046116181" description="PepSY domain-containing protein" evidence="1">
    <location>
        <begin position="21"/>
        <end position="129"/>
    </location>
</feature>
<evidence type="ECO:0000313" key="3">
    <source>
        <dbReference type="Proteomes" id="UP001244787"/>
    </source>
</evidence>
<gene>
    <name evidence="2" type="ORF">QRD02_00435</name>
</gene>
<sequence length="129" mass="13737">MKKLILSTAIVLGGLTAATAQTDKEATAMNEQKQTAVEAQVENRIEAAQAAETAVVAEPVQDYKEVKASEVPKTVQDAVAADFSGATISKAYVNAQGDYKIQLTTADAKSSTVYANAKGEWIKNEMKKQ</sequence>
<dbReference type="EMBL" id="JAUGQQ010000001">
    <property type="protein sequence ID" value="MDN3722832.1"/>
    <property type="molecule type" value="Genomic_DNA"/>
</dbReference>
<protein>
    <recommendedName>
        <fullName evidence="4">PepSY domain-containing protein</fullName>
    </recommendedName>
</protein>
<organism evidence="2 3">
    <name type="scientific">Aequorivita aurantiaca</name>
    <dbReference type="NCBI Taxonomy" id="3053356"/>
    <lineage>
        <taxon>Bacteria</taxon>
        <taxon>Pseudomonadati</taxon>
        <taxon>Bacteroidota</taxon>
        <taxon>Flavobacteriia</taxon>
        <taxon>Flavobacteriales</taxon>
        <taxon>Flavobacteriaceae</taxon>
        <taxon>Aequorivita</taxon>
    </lineage>
</organism>
<dbReference type="SUPFAM" id="SSF160574">
    <property type="entry name" value="BT0923-like"/>
    <property type="match status" value="1"/>
</dbReference>
<keyword evidence="1" id="KW-0732">Signal</keyword>
<dbReference type="Proteomes" id="UP001244787">
    <property type="component" value="Unassembled WGS sequence"/>
</dbReference>
<comment type="caution">
    <text evidence="2">The sequence shown here is derived from an EMBL/GenBank/DDBJ whole genome shotgun (WGS) entry which is preliminary data.</text>
</comment>
<feature type="signal peptide" evidence="1">
    <location>
        <begin position="1"/>
        <end position="20"/>
    </location>
</feature>
<dbReference type="RefSeq" id="WP_290252920.1">
    <property type="nucleotide sequence ID" value="NZ_JAUGQQ010000001.1"/>
</dbReference>
<keyword evidence="3" id="KW-1185">Reference proteome</keyword>
<evidence type="ECO:0000313" key="2">
    <source>
        <dbReference type="EMBL" id="MDN3722832.1"/>
    </source>
</evidence>